<evidence type="ECO:0000256" key="10">
    <source>
        <dbReference type="ARBA" id="ARBA00031484"/>
    </source>
</evidence>
<dbReference type="SUPFAM" id="SSF109998">
    <property type="entry name" value="Triger factor/SurA peptide-binding domain-like"/>
    <property type="match status" value="1"/>
</dbReference>
<evidence type="ECO:0000256" key="14">
    <source>
        <dbReference type="PROSITE-ProRule" id="PRU00278"/>
    </source>
</evidence>
<comment type="similarity">
    <text evidence="11">Belongs to the PpiD chaperone family.</text>
</comment>
<accession>A0A838LC01</accession>
<keyword evidence="14 17" id="KW-0413">Isomerase</keyword>
<evidence type="ECO:0000256" key="3">
    <source>
        <dbReference type="ARBA" id="ARBA00022475"/>
    </source>
</evidence>
<dbReference type="EMBL" id="JACEIB010000027">
    <property type="protein sequence ID" value="MBA2936392.1"/>
    <property type="molecule type" value="Genomic_DNA"/>
</dbReference>
<keyword evidence="8" id="KW-0143">Chaperone</keyword>
<keyword evidence="5 15" id="KW-0812">Transmembrane</keyword>
<name>A0A838LC01_9SPHN</name>
<dbReference type="InterPro" id="IPR000297">
    <property type="entry name" value="PPIase_PpiC"/>
</dbReference>
<evidence type="ECO:0000256" key="13">
    <source>
        <dbReference type="ARBA" id="ARBA00042775"/>
    </source>
</evidence>
<organism evidence="17 18">
    <name type="scientific">Sphingomonas chungangi</name>
    <dbReference type="NCBI Taxonomy" id="2683589"/>
    <lineage>
        <taxon>Bacteria</taxon>
        <taxon>Pseudomonadati</taxon>
        <taxon>Pseudomonadota</taxon>
        <taxon>Alphaproteobacteria</taxon>
        <taxon>Sphingomonadales</taxon>
        <taxon>Sphingomonadaceae</taxon>
        <taxon>Sphingomonas</taxon>
    </lineage>
</organism>
<dbReference type="AlphaFoldDB" id="A0A838LC01"/>
<dbReference type="InterPro" id="IPR046357">
    <property type="entry name" value="PPIase_dom_sf"/>
</dbReference>
<evidence type="ECO:0000256" key="4">
    <source>
        <dbReference type="ARBA" id="ARBA00022519"/>
    </source>
</evidence>
<evidence type="ECO:0000256" key="11">
    <source>
        <dbReference type="ARBA" id="ARBA00038408"/>
    </source>
</evidence>
<evidence type="ECO:0000256" key="6">
    <source>
        <dbReference type="ARBA" id="ARBA00022989"/>
    </source>
</evidence>
<evidence type="ECO:0000256" key="5">
    <source>
        <dbReference type="ARBA" id="ARBA00022692"/>
    </source>
</evidence>
<evidence type="ECO:0000313" key="17">
    <source>
        <dbReference type="EMBL" id="MBA2936392.1"/>
    </source>
</evidence>
<dbReference type="RefSeq" id="WP_160364245.1">
    <property type="nucleotide sequence ID" value="NZ_JACEIB010000027.1"/>
</dbReference>
<gene>
    <name evidence="17" type="ORF">HZF05_20105</name>
</gene>
<evidence type="ECO:0000256" key="12">
    <source>
        <dbReference type="ARBA" id="ARBA00040743"/>
    </source>
</evidence>
<dbReference type="GO" id="GO:0003755">
    <property type="term" value="F:peptidyl-prolyl cis-trans isomerase activity"/>
    <property type="evidence" value="ECO:0007669"/>
    <property type="project" value="UniProtKB-KW"/>
</dbReference>
<feature type="domain" description="PpiC" evidence="16">
    <location>
        <begin position="252"/>
        <end position="361"/>
    </location>
</feature>
<evidence type="ECO:0000256" key="1">
    <source>
        <dbReference type="ARBA" id="ARBA00004382"/>
    </source>
</evidence>
<feature type="transmembrane region" description="Helical" evidence="15">
    <location>
        <begin position="12"/>
        <end position="28"/>
    </location>
</feature>
<dbReference type="PANTHER" id="PTHR47529">
    <property type="entry name" value="PEPTIDYL-PROLYL CIS-TRANS ISOMERASE D"/>
    <property type="match status" value="1"/>
</dbReference>
<protein>
    <recommendedName>
        <fullName evidence="2">Parvulin-like PPIase</fullName>
    </recommendedName>
    <alternativeName>
        <fullName evidence="9">Peptidyl-prolyl cis-trans isomerase plp</fullName>
    </alternativeName>
    <alternativeName>
        <fullName evidence="12">Periplasmic chaperone PpiD</fullName>
    </alternativeName>
    <alternativeName>
        <fullName evidence="13">Periplasmic folding chaperone</fullName>
    </alternativeName>
    <alternativeName>
        <fullName evidence="10">Rotamase plp</fullName>
    </alternativeName>
</protein>
<dbReference type="PROSITE" id="PS50198">
    <property type="entry name" value="PPIC_PPIASE_2"/>
    <property type="match status" value="1"/>
</dbReference>
<evidence type="ECO:0000313" key="18">
    <source>
        <dbReference type="Proteomes" id="UP000570166"/>
    </source>
</evidence>
<dbReference type="Pfam" id="PF13624">
    <property type="entry name" value="SurA_N_3"/>
    <property type="match status" value="1"/>
</dbReference>
<evidence type="ECO:0000256" key="8">
    <source>
        <dbReference type="ARBA" id="ARBA00023186"/>
    </source>
</evidence>
<dbReference type="Proteomes" id="UP000570166">
    <property type="component" value="Unassembled WGS sequence"/>
</dbReference>
<evidence type="ECO:0000259" key="16">
    <source>
        <dbReference type="PROSITE" id="PS50198"/>
    </source>
</evidence>
<dbReference type="InterPro" id="IPR052029">
    <property type="entry name" value="PpiD_chaperone"/>
</dbReference>
<evidence type="ECO:0000256" key="9">
    <source>
        <dbReference type="ARBA" id="ARBA00030642"/>
    </source>
</evidence>
<sequence>MLSIFRNNPKIVIAIFAIVTIAFVVTLVDKGGMSGFTGGGSGSSTGAIATIGDTSISADDLEQQVRNRFAQAQQQQPTLDMPTFLSGGTFEQLVDQSIGATAMEQYARQIGLAASDKQINGQIAGIPAFHGPDGKFSQQLYEGALQQQHLTDKSVRADIGGTILRQMIYLPVTGAQTLPDGLVKPYANLFMETRSGEIGFVPISATQGSVTPSAADLQGFYKSHIAVYTTPELRTLRYALLGREQVAAKAIPTDAEIKQVYDANPDKYAARETRDLSQVVLPDEAKAKAFKASVAGGKSFAEAAQAAGFSAADTGVGVKTQNQFAQQAGAAVAAAAFAAPQGGVTDPVKSDFGWVVVKVNAVSKIAATPYDTAKAQIAGDLVKTKQDKALSDLVAKVQDALDNGQGFADIVKANGLAIVESPAVSAAGQIPGQPAFKPAPDLLPLLQPGFKANPDDPASVQPITPDERYALLAVGHVTPSAPIPFAQVQDRVKADFVASRANDQAKAIATALQAKVKAGTSMAEAFAHAPVKLDAPKPTEGRRIDLARMQGNIPPPVAALFSTTLGSAQLVAAPGGQGWYVVHVGKVTPADDKALAPAIQEARNHFLPAANDEYLQQLSTAAKIAVGAKRDEGAIQGVRAKLLGATPAQ</sequence>
<dbReference type="Gene3D" id="3.10.50.40">
    <property type="match status" value="1"/>
</dbReference>
<keyword evidence="4" id="KW-0997">Cell inner membrane</keyword>
<keyword evidence="14" id="KW-0697">Rotamase</keyword>
<comment type="caution">
    <text evidence="17">The sequence shown here is derived from an EMBL/GenBank/DDBJ whole genome shotgun (WGS) entry which is preliminary data.</text>
</comment>
<keyword evidence="18" id="KW-1185">Reference proteome</keyword>
<evidence type="ECO:0000256" key="15">
    <source>
        <dbReference type="SAM" id="Phobius"/>
    </source>
</evidence>
<evidence type="ECO:0000256" key="2">
    <source>
        <dbReference type="ARBA" id="ARBA00018370"/>
    </source>
</evidence>
<dbReference type="SUPFAM" id="SSF54534">
    <property type="entry name" value="FKBP-like"/>
    <property type="match status" value="1"/>
</dbReference>
<keyword evidence="6 15" id="KW-1133">Transmembrane helix</keyword>
<reference evidence="17 18" key="1">
    <citation type="submission" date="2020-07" db="EMBL/GenBank/DDBJ databases">
        <authorList>
            <person name="Sun Q."/>
        </authorList>
    </citation>
    <scope>NUCLEOTIDE SEQUENCE [LARGE SCALE GENOMIC DNA]</scope>
    <source>
        <strain evidence="17 18">CGMCC 1.13654</strain>
    </source>
</reference>
<dbReference type="Gene3D" id="1.10.4030.10">
    <property type="entry name" value="Porin chaperone SurA, peptide-binding domain"/>
    <property type="match status" value="2"/>
</dbReference>
<dbReference type="PANTHER" id="PTHR47529:SF1">
    <property type="entry name" value="PERIPLASMIC CHAPERONE PPID"/>
    <property type="match status" value="1"/>
</dbReference>
<comment type="subcellular location">
    <subcellularLocation>
        <location evidence="1">Cell inner membrane</location>
        <topology evidence="1">Single-pass type II membrane protein</topology>
        <orientation evidence="1">Periplasmic side</orientation>
    </subcellularLocation>
</comment>
<keyword evidence="3" id="KW-1003">Cell membrane</keyword>
<keyword evidence="7 15" id="KW-0472">Membrane</keyword>
<dbReference type="GO" id="GO:0005886">
    <property type="term" value="C:plasma membrane"/>
    <property type="evidence" value="ECO:0007669"/>
    <property type="project" value="UniProtKB-SubCell"/>
</dbReference>
<evidence type="ECO:0000256" key="7">
    <source>
        <dbReference type="ARBA" id="ARBA00023136"/>
    </source>
</evidence>
<proteinExistence type="inferred from homology"/>
<dbReference type="Pfam" id="PF13145">
    <property type="entry name" value="Rotamase_2"/>
    <property type="match status" value="1"/>
</dbReference>
<dbReference type="InterPro" id="IPR027304">
    <property type="entry name" value="Trigger_fact/SurA_dom_sf"/>
</dbReference>